<dbReference type="Proteomes" id="UP000660262">
    <property type="component" value="Unassembled WGS sequence"/>
</dbReference>
<feature type="compositionally biased region" description="Polar residues" evidence="14">
    <location>
        <begin position="110"/>
        <end position="122"/>
    </location>
</feature>
<evidence type="ECO:0000256" key="6">
    <source>
        <dbReference type="ARBA" id="ARBA00022454"/>
    </source>
</evidence>
<evidence type="ECO:0000256" key="5">
    <source>
        <dbReference type="ARBA" id="ARBA00016738"/>
    </source>
</evidence>
<comment type="function">
    <text evidence="1">Involved in nucleolar integrity and required for processing of the pre-rRNA for the 60S ribosome subunit.</text>
</comment>
<evidence type="ECO:0000256" key="4">
    <source>
        <dbReference type="ARBA" id="ARBA00007869"/>
    </source>
</evidence>
<name>A0A830H8C6_9CHLO</name>
<gene>
    <name evidence="15" type="ORF">PPROV_000013300</name>
</gene>
<feature type="compositionally biased region" description="Acidic residues" evidence="14">
    <location>
        <begin position="66"/>
        <end position="76"/>
    </location>
</feature>
<evidence type="ECO:0000256" key="7">
    <source>
        <dbReference type="ARBA" id="ARBA00022517"/>
    </source>
</evidence>
<dbReference type="InterPro" id="IPR005579">
    <property type="entry name" value="Cgr1-like"/>
</dbReference>
<evidence type="ECO:0000313" key="15">
    <source>
        <dbReference type="EMBL" id="GHP01377.1"/>
    </source>
</evidence>
<keyword evidence="10" id="KW-0164">Citrullination</keyword>
<evidence type="ECO:0000256" key="3">
    <source>
        <dbReference type="ARBA" id="ARBA00004604"/>
    </source>
</evidence>
<accession>A0A830H8C6</accession>
<evidence type="ECO:0000256" key="14">
    <source>
        <dbReference type="SAM" id="MobiDB-lite"/>
    </source>
</evidence>
<keyword evidence="8" id="KW-0698">rRNA processing</keyword>
<keyword evidence="9" id="KW-0597">Phosphoprotein</keyword>
<feature type="compositionally biased region" description="Basic and acidic residues" evidence="14">
    <location>
        <begin position="125"/>
        <end position="172"/>
    </location>
</feature>
<dbReference type="PANTHER" id="PTHR13557">
    <property type="entry name" value="COILED-COIL DOMAIN-CONTAINING PROTEIN 86"/>
    <property type="match status" value="1"/>
</dbReference>
<sequence>MASTVGGSRTYWLDDDAAAEPPQFDRNYKGTADLRASLSRRSSRNIDRLSSQAAPASSKRKRTSTEDDNEEMETDADAAPASAKLQRTTQTVGKVSGRPWRQFQAAPARASSQKSKQTTALTWEQRMEQKASKKMFQERRKEIEDARRSVKRAAKEQRESARERKEENERRSRVVQVVTNPASLKRLMGNKKLKKKLVKV</sequence>
<evidence type="ECO:0000256" key="9">
    <source>
        <dbReference type="ARBA" id="ARBA00022553"/>
    </source>
</evidence>
<comment type="similarity">
    <text evidence="4">Belongs to the CGR1 family.</text>
</comment>
<dbReference type="GO" id="GO:0006364">
    <property type="term" value="P:rRNA processing"/>
    <property type="evidence" value="ECO:0007669"/>
    <property type="project" value="UniProtKB-KW"/>
</dbReference>
<evidence type="ECO:0000256" key="13">
    <source>
        <dbReference type="ARBA" id="ARBA00093307"/>
    </source>
</evidence>
<dbReference type="AlphaFoldDB" id="A0A830H8C6"/>
<keyword evidence="16" id="KW-1185">Reference proteome</keyword>
<evidence type="ECO:0000313" key="16">
    <source>
        <dbReference type="Proteomes" id="UP000660262"/>
    </source>
</evidence>
<evidence type="ECO:0000256" key="8">
    <source>
        <dbReference type="ARBA" id="ARBA00022552"/>
    </source>
</evidence>
<evidence type="ECO:0000256" key="2">
    <source>
        <dbReference type="ARBA" id="ARBA00004286"/>
    </source>
</evidence>
<proteinExistence type="inferred from homology"/>
<evidence type="ECO:0000256" key="12">
    <source>
        <dbReference type="ARBA" id="ARBA00023242"/>
    </source>
</evidence>
<keyword evidence="7" id="KW-0690">Ribosome biogenesis</keyword>
<dbReference type="PANTHER" id="PTHR13557:SF1">
    <property type="entry name" value="COILED-COIL DOMAIN-CONTAINING PROTEIN 86"/>
    <property type="match status" value="1"/>
</dbReference>
<comment type="caution">
    <text evidence="15">The sequence shown here is derived from an EMBL/GenBank/DDBJ whole genome shotgun (WGS) entry which is preliminary data.</text>
</comment>
<keyword evidence="12" id="KW-0539">Nucleus</keyword>
<keyword evidence="11" id="KW-0175">Coiled coil</keyword>
<dbReference type="GO" id="GO:0005730">
    <property type="term" value="C:nucleolus"/>
    <property type="evidence" value="ECO:0007669"/>
    <property type="project" value="UniProtKB-SubCell"/>
</dbReference>
<feature type="region of interest" description="Disordered" evidence="14">
    <location>
        <begin position="1"/>
        <end position="174"/>
    </location>
</feature>
<reference evidence="15" key="1">
    <citation type="submission" date="2020-10" db="EMBL/GenBank/DDBJ databases">
        <title>Unveiling of a novel bifunctional photoreceptor, Dualchrome1, isolated from a cosmopolitan green alga.</title>
        <authorList>
            <person name="Suzuki S."/>
            <person name="Kawachi M."/>
        </authorList>
    </citation>
    <scope>NUCLEOTIDE SEQUENCE</scope>
    <source>
        <strain evidence="15">NIES 2893</strain>
    </source>
</reference>
<organism evidence="15 16">
    <name type="scientific">Pycnococcus provasolii</name>
    <dbReference type="NCBI Taxonomy" id="41880"/>
    <lineage>
        <taxon>Eukaryota</taxon>
        <taxon>Viridiplantae</taxon>
        <taxon>Chlorophyta</taxon>
        <taxon>Pseudoscourfieldiophyceae</taxon>
        <taxon>Pseudoscourfieldiales</taxon>
        <taxon>Pycnococcaceae</taxon>
        <taxon>Pycnococcus</taxon>
    </lineage>
</organism>
<dbReference type="Pfam" id="PF03879">
    <property type="entry name" value="Cgr1"/>
    <property type="match status" value="1"/>
</dbReference>
<protein>
    <recommendedName>
        <fullName evidence="5">Coiled-coil domain-containing protein 86</fullName>
    </recommendedName>
</protein>
<keyword evidence="6" id="KW-0158">Chromosome</keyword>
<evidence type="ECO:0000256" key="1">
    <source>
        <dbReference type="ARBA" id="ARBA00004090"/>
    </source>
</evidence>
<dbReference type="EMBL" id="BNJQ01000001">
    <property type="protein sequence ID" value="GHP01377.1"/>
    <property type="molecule type" value="Genomic_DNA"/>
</dbReference>
<comment type="subcellular location">
    <subcellularLocation>
        <location evidence="2">Chromosome</location>
    </subcellularLocation>
    <subcellularLocation>
        <location evidence="3">Nucleus</location>
        <location evidence="3">Nucleolus</location>
    </subcellularLocation>
</comment>
<dbReference type="InterPro" id="IPR026570">
    <property type="entry name" value="CCDC86"/>
</dbReference>
<comment type="function">
    <text evidence="13">Required for proper chromosome segregation during mitosis and error-free mitotic progression.</text>
</comment>
<evidence type="ECO:0000256" key="11">
    <source>
        <dbReference type="ARBA" id="ARBA00023054"/>
    </source>
</evidence>
<dbReference type="GO" id="GO:0005694">
    <property type="term" value="C:chromosome"/>
    <property type="evidence" value="ECO:0007669"/>
    <property type="project" value="UniProtKB-SubCell"/>
</dbReference>
<evidence type="ECO:0000256" key="10">
    <source>
        <dbReference type="ARBA" id="ARBA00022934"/>
    </source>
</evidence>